<keyword evidence="4 12" id="KW-1003">Cell membrane</keyword>
<dbReference type="Pfam" id="PF22776">
    <property type="entry name" value="K_trans_C"/>
    <property type="match status" value="1"/>
</dbReference>
<evidence type="ECO:0000256" key="9">
    <source>
        <dbReference type="ARBA" id="ARBA00022989"/>
    </source>
</evidence>
<keyword evidence="8 12" id="KW-0630">Potassium</keyword>
<dbReference type="PANTHER" id="PTHR30540">
    <property type="entry name" value="OSMOTIC STRESS POTASSIUM TRANSPORTER"/>
    <property type="match status" value="1"/>
</dbReference>
<dbReference type="InterPro" id="IPR053952">
    <property type="entry name" value="K_trans_C"/>
</dbReference>
<evidence type="ECO:0000259" key="14">
    <source>
        <dbReference type="Pfam" id="PF22776"/>
    </source>
</evidence>
<keyword evidence="16" id="KW-1185">Reference proteome</keyword>
<keyword evidence="5 12" id="KW-0633">Potassium transport</keyword>
<protein>
    <recommendedName>
        <fullName evidence="12">Probable potassium transport system protein Kup</fullName>
    </recommendedName>
</protein>
<feature type="transmembrane region" description="Helical" evidence="12">
    <location>
        <begin position="151"/>
        <end position="169"/>
    </location>
</feature>
<feature type="transmembrane region" description="Helical" evidence="12">
    <location>
        <begin position="293"/>
        <end position="312"/>
    </location>
</feature>
<dbReference type="EMBL" id="JAERWL010000003">
    <property type="protein sequence ID" value="MBM9475313.1"/>
    <property type="molecule type" value="Genomic_DNA"/>
</dbReference>
<evidence type="ECO:0000313" key="15">
    <source>
        <dbReference type="EMBL" id="MBM9475313.1"/>
    </source>
</evidence>
<feature type="domain" description="K+ potassium transporter C-terminal" evidence="14">
    <location>
        <begin position="486"/>
        <end position="637"/>
    </location>
</feature>
<keyword evidence="7 12" id="KW-0769">Symport</keyword>
<keyword evidence="6 12" id="KW-0812">Transmembrane</keyword>
<feature type="transmembrane region" description="Helical" evidence="12">
    <location>
        <begin position="181"/>
        <end position="201"/>
    </location>
</feature>
<gene>
    <name evidence="12" type="primary">kup</name>
    <name evidence="15" type="ORF">JL107_02530</name>
</gene>
<organism evidence="15 16">
    <name type="scientific">Nakamurella flavida</name>
    <dbReference type="NCBI Taxonomy" id="363630"/>
    <lineage>
        <taxon>Bacteria</taxon>
        <taxon>Bacillati</taxon>
        <taxon>Actinomycetota</taxon>
        <taxon>Actinomycetes</taxon>
        <taxon>Nakamurellales</taxon>
        <taxon>Nakamurellaceae</taxon>
        <taxon>Nakamurella</taxon>
    </lineage>
</organism>
<evidence type="ECO:0000256" key="2">
    <source>
        <dbReference type="ARBA" id="ARBA00007019"/>
    </source>
</evidence>
<keyword evidence="10 12" id="KW-0406">Ion transport</keyword>
<evidence type="ECO:0000256" key="6">
    <source>
        <dbReference type="ARBA" id="ARBA00022692"/>
    </source>
</evidence>
<evidence type="ECO:0000256" key="10">
    <source>
        <dbReference type="ARBA" id="ARBA00023065"/>
    </source>
</evidence>
<dbReference type="AlphaFoldDB" id="A0A938YLN4"/>
<evidence type="ECO:0000256" key="4">
    <source>
        <dbReference type="ARBA" id="ARBA00022475"/>
    </source>
</evidence>
<dbReference type="InterPro" id="IPR023051">
    <property type="entry name" value="Kup"/>
</dbReference>
<feature type="transmembrane region" description="Helical" evidence="12">
    <location>
        <begin position="433"/>
        <end position="452"/>
    </location>
</feature>
<proteinExistence type="inferred from homology"/>
<name>A0A938YLN4_9ACTN</name>
<keyword evidence="9 12" id="KW-1133">Transmembrane helix</keyword>
<accession>A0A938YLN4</accession>
<feature type="transmembrane region" description="Helical" evidence="12">
    <location>
        <begin position="349"/>
        <end position="372"/>
    </location>
</feature>
<dbReference type="GO" id="GO:0005886">
    <property type="term" value="C:plasma membrane"/>
    <property type="evidence" value="ECO:0007669"/>
    <property type="project" value="UniProtKB-SubCell"/>
</dbReference>
<dbReference type="GO" id="GO:0015079">
    <property type="term" value="F:potassium ion transmembrane transporter activity"/>
    <property type="evidence" value="ECO:0007669"/>
    <property type="project" value="UniProtKB-UniRule"/>
</dbReference>
<evidence type="ECO:0000256" key="7">
    <source>
        <dbReference type="ARBA" id="ARBA00022847"/>
    </source>
</evidence>
<feature type="transmembrane region" description="Helical" evidence="12">
    <location>
        <begin position="58"/>
        <end position="80"/>
    </location>
</feature>
<feature type="transmembrane region" description="Helical" evidence="12">
    <location>
        <begin position="224"/>
        <end position="244"/>
    </location>
</feature>
<dbReference type="Pfam" id="PF02705">
    <property type="entry name" value="K_trans"/>
    <property type="match status" value="1"/>
</dbReference>
<evidence type="ECO:0000256" key="3">
    <source>
        <dbReference type="ARBA" id="ARBA00022448"/>
    </source>
</evidence>
<comment type="caution">
    <text evidence="15">The sequence shown here is derived from an EMBL/GenBank/DDBJ whole genome shotgun (WGS) entry which is preliminary data.</text>
</comment>
<feature type="domain" description="K+ potassium transporter integral membrane" evidence="13">
    <location>
        <begin position="25"/>
        <end position="465"/>
    </location>
</feature>
<dbReference type="Proteomes" id="UP000663801">
    <property type="component" value="Unassembled WGS sequence"/>
</dbReference>
<comment type="subcellular location">
    <subcellularLocation>
        <location evidence="12">Cell membrane</location>
        <topology evidence="12">Multi-pass membrane protein</topology>
    </subcellularLocation>
    <subcellularLocation>
        <location evidence="1">Membrane</location>
        <topology evidence="1">Multi-pass membrane protein</topology>
    </subcellularLocation>
</comment>
<feature type="transmembrane region" description="Helical" evidence="12">
    <location>
        <begin position="20"/>
        <end position="38"/>
    </location>
</feature>
<feature type="transmembrane region" description="Helical" evidence="12">
    <location>
        <begin position="378"/>
        <end position="397"/>
    </location>
</feature>
<evidence type="ECO:0000256" key="8">
    <source>
        <dbReference type="ARBA" id="ARBA00022958"/>
    </source>
</evidence>
<sequence>MTDTVAVGTTGRRAGRAAPVGGAAAIGALGIVFGDIGTSGLYTYQQVVTTPDSRLDKVMVLGTVSMLIWSLFLVVTVLYVRLLMRTDNAGEGGLLALFGLLRLSGGGPRITQVCAVLAMIGAATFLGDSVITPAVSVLSAVEGIETFDTDLAGVVVPIAVVILTGLFLLQRFGTERIGGLFGPVMVVWFSIILVVGLLSLVRSPEVLAALSPHWIALLVAEQPWVAFVALGGVVLAITGAEALYADMGHFGRRPIALAWLAVVFPALVCNYLGQGAEVLRNPDAVNDPFWGLIPHWATIPTVVIATLATVIASQAVISGSFSVVHQAGRLGLLPRLRVTHTSDENSRQIYLPAVNLLLAAGVLTLVLTFRSSEALTDAYGLAVTMTIVITTTIYLVLRHVTRQWSWEFAVGAFIWVIMLFFLASNALKIPTGGWLPLSIGFVVASLMGIWSWGTHRLRRRLQDDAGTADYSIDTEIAQHIGAARVPGTAVYLGRAADIAPLAMRSMLDFTHALHEHVLIVHSTVADLAVVPAQERIRVVDHGSGVYEIAFHIGYYERFSVPELVRLACDEAPELARVDVAAAIYFLSDVTPHYRARTVVATWRQRVFIGLDRLAPERIDSLGLPNGRTVVVGRDVDI</sequence>
<evidence type="ECO:0000256" key="5">
    <source>
        <dbReference type="ARBA" id="ARBA00022538"/>
    </source>
</evidence>
<dbReference type="InterPro" id="IPR053951">
    <property type="entry name" value="K_trans_N"/>
</dbReference>
<dbReference type="InterPro" id="IPR003855">
    <property type="entry name" value="K+_transporter"/>
</dbReference>
<keyword evidence="3 12" id="KW-0813">Transport</keyword>
<dbReference type="RefSeq" id="WP_205255473.1">
    <property type="nucleotide sequence ID" value="NZ_BAAAPV010000001.1"/>
</dbReference>
<comment type="similarity">
    <text evidence="2 12">Belongs to the HAK/KUP transporter (TC 2.A.72) family.</text>
</comment>
<dbReference type="GO" id="GO:0015293">
    <property type="term" value="F:symporter activity"/>
    <property type="evidence" value="ECO:0007669"/>
    <property type="project" value="UniProtKB-UniRule"/>
</dbReference>
<evidence type="ECO:0000256" key="11">
    <source>
        <dbReference type="ARBA" id="ARBA00023136"/>
    </source>
</evidence>
<feature type="transmembrane region" description="Helical" evidence="12">
    <location>
        <begin position="404"/>
        <end position="427"/>
    </location>
</feature>
<feature type="transmembrane region" description="Helical" evidence="12">
    <location>
        <begin position="110"/>
        <end position="131"/>
    </location>
</feature>
<evidence type="ECO:0000256" key="12">
    <source>
        <dbReference type="HAMAP-Rule" id="MF_01522"/>
    </source>
</evidence>
<evidence type="ECO:0000256" key="1">
    <source>
        <dbReference type="ARBA" id="ARBA00004141"/>
    </source>
</evidence>
<evidence type="ECO:0000313" key="16">
    <source>
        <dbReference type="Proteomes" id="UP000663801"/>
    </source>
</evidence>
<reference evidence="15" key="1">
    <citation type="submission" date="2021-01" db="EMBL/GenBank/DDBJ databases">
        <title>KCTC 19127 draft genome.</title>
        <authorList>
            <person name="An D."/>
        </authorList>
    </citation>
    <scope>NUCLEOTIDE SEQUENCE</scope>
    <source>
        <strain evidence="15">KCTC 19127</strain>
    </source>
</reference>
<evidence type="ECO:0000259" key="13">
    <source>
        <dbReference type="Pfam" id="PF02705"/>
    </source>
</evidence>
<dbReference type="HAMAP" id="MF_01522">
    <property type="entry name" value="Kup"/>
    <property type="match status" value="1"/>
</dbReference>
<feature type="transmembrane region" description="Helical" evidence="12">
    <location>
        <begin position="256"/>
        <end position="273"/>
    </location>
</feature>
<comment type="catalytic activity">
    <reaction evidence="12">
        <text>K(+)(in) + H(+)(in) = K(+)(out) + H(+)(out)</text>
        <dbReference type="Rhea" id="RHEA:28490"/>
        <dbReference type="ChEBI" id="CHEBI:15378"/>
        <dbReference type="ChEBI" id="CHEBI:29103"/>
    </reaction>
</comment>
<comment type="function">
    <text evidence="12">Transport of potassium into the cell. Likely operates as a K(+):H(+) symporter.</text>
</comment>
<keyword evidence="11 12" id="KW-0472">Membrane</keyword>
<dbReference type="PANTHER" id="PTHR30540:SF79">
    <property type="entry name" value="LOW AFFINITY POTASSIUM TRANSPORT SYSTEM PROTEIN KUP"/>
    <property type="match status" value="1"/>
</dbReference>